<dbReference type="eggNOG" id="COG2856">
    <property type="taxonomic scope" value="Bacteria"/>
</dbReference>
<gene>
    <name evidence="2" type="ORF">FC32_GL000617</name>
</gene>
<dbReference type="InterPro" id="IPR010359">
    <property type="entry name" value="IrrE_HExxH"/>
</dbReference>
<protein>
    <recommendedName>
        <fullName evidence="1">IrrE N-terminal-like domain-containing protein</fullName>
    </recommendedName>
</protein>
<organism evidence="2 3">
    <name type="scientific">Ligilactobacillus apodemi DSM 16634 = JCM 16172</name>
    <dbReference type="NCBI Taxonomy" id="1423724"/>
    <lineage>
        <taxon>Bacteria</taxon>
        <taxon>Bacillati</taxon>
        <taxon>Bacillota</taxon>
        <taxon>Bacilli</taxon>
        <taxon>Lactobacillales</taxon>
        <taxon>Lactobacillaceae</taxon>
        <taxon>Ligilactobacillus</taxon>
    </lineage>
</organism>
<dbReference type="PATRIC" id="fig|1423724.4.peg.653"/>
<dbReference type="RefSeq" id="WP_025086492.1">
    <property type="nucleotide sequence ID" value="NZ_AZFT01000053.1"/>
</dbReference>
<dbReference type="AlphaFoldDB" id="A0A0R1TPT6"/>
<dbReference type="Gene3D" id="1.10.10.2910">
    <property type="match status" value="1"/>
</dbReference>
<name>A0A0R1TPT6_9LACO</name>
<sequence length="159" mass="18580">MERIFQTIDHLKARNAAYDPITLCKHLDIDILHLELGDILGFKTNFYGVSLIYVNQLLSPATARFIVAHELGHILLHQGIQPLFTQYLAHDHFISQFENEANQFAIILLLCNYYLTYRYEEAPEQLMEQIGLPTELRPLFLDTFEQLVENKQRLLHLLT</sequence>
<dbReference type="EMBL" id="AZFT01000053">
    <property type="protein sequence ID" value="KRL83367.1"/>
    <property type="molecule type" value="Genomic_DNA"/>
</dbReference>
<dbReference type="STRING" id="1423724.FC32_GL000617"/>
<dbReference type="Pfam" id="PF06114">
    <property type="entry name" value="Peptidase_M78"/>
    <property type="match status" value="1"/>
</dbReference>
<evidence type="ECO:0000259" key="1">
    <source>
        <dbReference type="Pfam" id="PF06114"/>
    </source>
</evidence>
<dbReference type="OrthoDB" id="9816277at2"/>
<feature type="domain" description="IrrE N-terminal-like" evidence="1">
    <location>
        <begin position="24"/>
        <end position="114"/>
    </location>
</feature>
<comment type="caution">
    <text evidence="2">The sequence shown here is derived from an EMBL/GenBank/DDBJ whole genome shotgun (WGS) entry which is preliminary data.</text>
</comment>
<keyword evidence="3" id="KW-1185">Reference proteome</keyword>
<evidence type="ECO:0000313" key="3">
    <source>
        <dbReference type="Proteomes" id="UP000051324"/>
    </source>
</evidence>
<dbReference type="Proteomes" id="UP000051324">
    <property type="component" value="Unassembled WGS sequence"/>
</dbReference>
<accession>A0A0R1TPT6</accession>
<reference evidence="2 3" key="1">
    <citation type="journal article" date="2015" name="Genome Announc.">
        <title>Expanding the biotechnology potential of lactobacilli through comparative genomics of 213 strains and associated genera.</title>
        <authorList>
            <person name="Sun Z."/>
            <person name="Harris H.M."/>
            <person name="McCann A."/>
            <person name="Guo C."/>
            <person name="Argimon S."/>
            <person name="Zhang W."/>
            <person name="Yang X."/>
            <person name="Jeffery I.B."/>
            <person name="Cooney J.C."/>
            <person name="Kagawa T.F."/>
            <person name="Liu W."/>
            <person name="Song Y."/>
            <person name="Salvetti E."/>
            <person name="Wrobel A."/>
            <person name="Rasinkangas P."/>
            <person name="Parkhill J."/>
            <person name="Rea M.C."/>
            <person name="O'Sullivan O."/>
            <person name="Ritari J."/>
            <person name="Douillard F.P."/>
            <person name="Paul Ross R."/>
            <person name="Yang R."/>
            <person name="Briner A.E."/>
            <person name="Felis G.E."/>
            <person name="de Vos W.M."/>
            <person name="Barrangou R."/>
            <person name="Klaenhammer T.R."/>
            <person name="Caufield P.W."/>
            <person name="Cui Y."/>
            <person name="Zhang H."/>
            <person name="O'Toole P.W."/>
        </authorList>
    </citation>
    <scope>NUCLEOTIDE SEQUENCE [LARGE SCALE GENOMIC DNA]</scope>
    <source>
        <strain evidence="2 3">DSM 16634</strain>
    </source>
</reference>
<proteinExistence type="predicted"/>
<evidence type="ECO:0000313" key="2">
    <source>
        <dbReference type="EMBL" id="KRL83367.1"/>
    </source>
</evidence>